<gene>
    <name evidence="4" type="ORF">FHS56_000828</name>
</gene>
<dbReference type="PRINTS" id="PR00081">
    <property type="entry name" value="GDHRDH"/>
</dbReference>
<dbReference type="AlphaFoldDB" id="A0A846MPM0"/>
<protein>
    <submittedName>
        <fullName evidence="4">NADP-dependent 3-hydroxy acid dehydrogenase YdfG</fullName>
    </submittedName>
</protein>
<organism evidence="4 5">
    <name type="scientific">Thermonema lapsum</name>
    <dbReference type="NCBI Taxonomy" id="28195"/>
    <lineage>
        <taxon>Bacteria</taxon>
        <taxon>Pseudomonadati</taxon>
        <taxon>Bacteroidota</taxon>
        <taxon>Cytophagia</taxon>
        <taxon>Cytophagales</taxon>
        <taxon>Thermonemataceae</taxon>
        <taxon>Thermonema</taxon>
    </lineage>
</organism>
<dbReference type="GO" id="GO:0016616">
    <property type="term" value="F:oxidoreductase activity, acting on the CH-OH group of donors, NAD or NADP as acceptor"/>
    <property type="evidence" value="ECO:0007669"/>
    <property type="project" value="UniProtKB-ARBA"/>
</dbReference>
<dbReference type="PANTHER" id="PTHR42901:SF1">
    <property type="entry name" value="ALCOHOL DEHYDROGENASE"/>
    <property type="match status" value="1"/>
</dbReference>
<dbReference type="PRINTS" id="PR00080">
    <property type="entry name" value="SDRFAMILY"/>
</dbReference>
<comment type="caution">
    <text evidence="4">The sequence shown here is derived from an EMBL/GenBank/DDBJ whole genome shotgun (WGS) entry which is preliminary data.</text>
</comment>
<dbReference type="Gene3D" id="3.40.50.720">
    <property type="entry name" value="NAD(P)-binding Rossmann-like Domain"/>
    <property type="match status" value="1"/>
</dbReference>
<evidence type="ECO:0000256" key="3">
    <source>
        <dbReference type="RuleBase" id="RU000363"/>
    </source>
</evidence>
<accession>A0A846MPM0</accession>
<evidence type="ECO:0000256" key="2">
    <source>
        <dbReference type="ARBA" id="ARBA00023002"/>
    </source>
</evidence>
<keyword evidence="2" id="KW-0560">Oxidoreductase</keyword>
<sequence>MSEPKIKIFLYYYHYLQYLNIYFTMSNQPQTALITGATSGIGLATARLMAAYGVRLILCGRRKERLDSLKQELSTQTEVLTLRFDVRERAAVAQALENLPVGWQSIDVLVNNAGNAHGLAPIQEGSLDDWDAMIDGNVKGLLYVTKAVLPYMLKQKKGHIVNIGSIAGKEVYPGGNVYCASKFAVDALSKAMRIDLYKEGVRVSEVNPGLVETEFSLVRFKGDVERAKKVYEGYRPLRPEDIAEVIWFIVTRPAHVNLAEVLVLSADQATSTLVNRRES</sequence>
<dbReference type="SUPFAM" id="SSF51735">
    <property type="entry name" value="NAD(P)-binding Rossmann-fold domains"/>
    <property type="match status" value="1"/>
</dbReference>
<keyword evidence="5" id="KW-1185">Reference proteome</keyword>
<evidence type="ECO:0000313" key="4">
    <source>
        <dbReference type="EMBL" id="NIK73342.1"/>
    </source>
</evidence>
<dbReference type="InterPro" id="IPR020904">
    <property type="entry name" value="Sc_DH/Rdtase_CS"/>
</dbReference>
<dbReference type="PANTHER" id="PTHR42901">
    <property type="entry name" value="ALCOHOL DEHYDROGENASE"/>
    <property type="match status" value="1"/>
</dbReference>
<dbReference type="Pfam" id="PF00106">
    <property type="entry name" value="adh_short"/>
    <property type="match status" value="1"/>
</dbReference>
<dbReference type="EMBL" id="JAASRN010000001">
    <property type="protein sequence ID" value="NIK73342.1"/>
    <property type="molecule type" value="Genomic_DNA"/>
</dbReference>
<evidence type="ECO:0000313" key="5">
    <source>
        <dbReference type="Proteomes" id="UP000537126"/>
    </source>
</evidence>
<proteinExistence type="inferred from homology"/>
<dbReference type="InterPro" id="IPR002347">
    <property type="entry name" value="SDR_fam"/>
</dbReference>
<reference evidence="4 5" key="1">
    <citation type="submission" date="2020-03" db="EMBL/GenBank/DDBJ databases">
        <title>Genomic Encyclopedia of Type Strains, Phase IV (KMG-IV): sequencing the most valuable type-strain genomes for metagenomic binning, comparative biology and taxonomic classification.</title>
        <authorList>
            <person name="Goeker M."/>
        </authorList>
    </citation>
    <scope>NUCLEOTIDE SEQUENCE [LARGE SCALE GENOMIC DNA]</scope>
    <source>
        <strain evidence="4 5">DSM 5718</strain>
    </source>
</reference>
<dbReference type="InterPro" id="IPR036291">
    <property type="entry name" value="NAD(P)-bd_dom_sf"/>
</dbReference>
<name>A0A846MPM0_9BACT</name>
<comment type="similarity">
    <text evidence="1 3">Belongs to the short-chain dehydrogenases/reductases (SDR) family.</text>
</comment>
<dbReference type="PROSITE" id="PS00061">
    <property type="entry name" value="ADH_SHORT"/>
    <property type="match status" value="1"/>
</dbReference>
<evidence type="ECO:0000256" key="1">
    <source>
        <dbReference type="ARBA" id="ARBA00006484"/>
    </source>
</evidence>
<dbReference type="FunFam" id="3.40.50.720:FF:000047">
    <property type="entry name" value="NADP-dependent L-serine/L-allo-threonine dehydrogenase"/>
    <property type="match status" value="1"/>
</dbReference>
<dbReference type="Proteomes" id="UP000537126">
    <property type="component" value="Unassembled WGS sequence"/>
</dbReference>